<evidence type="ECO:0000256" key="3">
    <source>
        <dbReference type="ARBA" id="ARBA00022723"/>
    </source>
</evidence>
<evidence type="ECO:0000256" key="1">
    <source>
        <dbReference type="ARBA" id="ARBA00004141"/>
    </source>
</evidence>
<accession>A0A2U1T9M1</accession>
<dbReference type="OrthoDB" id="4423159at2"/>
<keyword evidence="4" id="KW-1278">Translocase</keyword>
<feature type="transmembrane region" description="Helical" evidence="7">
    <location>
        <begin position="458"/>
        <end position="479"/>
    </location>
</feature>
<evidence type="ECO:0000256" key="7">
    <source>
        <dbReference type="SAM" id="Phobius"/>
    </source>
</evidence>
<feature type="transmembrane region" description="Helical" evidence="7">
    <location>
        <begin position="185"/>
        <end position="205"/>
    </location>
</feature>
<dbReference type="GO" id="GO:0016020">
    <property type="term" value="C:membrane"/>
    <property type="evidence" value="ECO:0007669"/>
    <property type="project" value="UniProtKB-SubCell"/>
</dbReference>
<evidence type="ECO:0000256" key="5">
    <source>
        <dbReference type="ARBA" id="ARBA00022989"/>
    </source>
</evidence>
<feature type="domain" description="P-type ATPase A" evidence="8">
    <location>
        <begin position="349"/>
        <end position="440"/>
    </location>
</feature>
<evidence type="ECO:0000256" key="2">
    <source>
        <dbReference type="ARBA" id="ARBA00022692"/>
    </source>
</evidence>
<dbReference type="Pfam" id="PF00122">
    <property type="entry name" value="E1-E2_ATPase"/>
    <property type="match status" value="1"/>
</dbReference>
<name>A0A2U1T9M1_9CORY</name>
<keyword evidence="10" id="KW-1185">Reference proteome</keyword>
<evidence type="ECO:0000259" key="8">
    <source>
        <dbReference type="Pfam" id="PF00122"/>
    </source>
</evidence>
<dbReference type="Gene3D" id="3.40.50.1000">
    <property type="entry name" value="HAD superfamily/HAD-like"/>
    <property type="match status" value="1"/>
</dbReference>
<dbReference type="InterPro" id="IPR036412">
    <property type="entry name" value="HAD-like_sf"/>
</dbReference>
<dbReference type="InterPro" id="IPR059000">
    <property type="entry name" value="ATPase_P-type_domA"/>
</dbReference>
<organism evidence="9 10">
    <name type="scientific">Corynebacterium yudongzhengii</name>
    <dbReference type="NCBI Taxonomy" id="2080740"/>
    <lineage>
        <taxon>Bacteria</taxon>
        <taxon>Bacillati</taxon>
        <taxon>Actinomycetota</taxon>
        <taxon>Actinomycetes</taxon>
        <taxon>Mycobacteriales</taxon>
        <taxon>Corynebacteriaceae</taxon>
        <taxon>Corynebacterium</taxon>
    </lineage>
</organism>
<dbReference type="InterPro" id="IPR008250">
    <property type="entry name" value="ATPase_P-typ_transduc_dom_A_sf"/>
</dbReference>
<comment type="subcellular location">
    <subcellularLocation>
        <location evidence="1">Membrane</location>
        <topology evidence="1">Multi-pass membrane protein</topology>
    </subcellularLocation>
</comment>
<dbReference type="Gene3D" id="3.40.1110.10">
    <property type="entry name" value="Calcium-transporting ATPase, cytoplasmic domain N"/>
    <property type="match status" value="1"/>
</dbReference>
<dbReference type="SUPFAM" id="SSF81660">
    <property type="entry name" value="Metal cation-transporting ATPase, ATP-binding domain N"/>
    <property type="match status" value="1"/>
</dbReference>
<keyword evidence="5 7" id="KW-1133">Transmembrane helix</keyword>
<keyword evidence="3" id="KW-0479">Metal-binding</keyword>
<keyword evidence="6 7" id="KW-0472">Membrane</keyword>
<dbReference type="GO" id="GO:0005507">
    <property type="term" value="F:copper ion binding"/>
    <property type="evidence" value="ECO:0007669"/>
    <property type="project" value="TreeGrafter"/>
</dbReference>
<dbReference type="RefSeq" id="WP_108430789.1">
    <property type="nucleotide sequence ID" value="NZ_CP026947.1"/>
</dbReference>
<dbReference type="Pfam" id="PF00702">
    <property type="entry name" value="Hydrolase"/>
    <property type="match status" value="1"/>
</dbReference>
<dbReference type="PANTHER" id="PTHR43520:SF8">
    <property type="entry name" value="P-TYPE CU(+) TRANSPORTER"/>
    <property type="match status" value="1"/>
</dbReference>
<sequence length="869" mass="92689">MPSPKAHGADSVSSAIDAARTAAVEAGLHTGFTPEGYDPASRRSYTFELSGLPEAPDVGEIEDALEVIDGVSARIIHPSATAYLTAPATVNLARITACLERFGVSAVLTDASLRRRQLTEHPTAQGRKVRGKNMSWATRRHAEEEHAAQQRLRRAGFLSEAPRRPVDVDDGDDDVLYTARSLVSVARLIVAVVCTVPVLALSYVLEWQFDGWQWWALAFSVPVVTYSAWPFTRALAGGVRRGLTALDGASALAIWLAVLWSAGVMLLTDVGEPGWSSRPSWFAFDNRGVIEGELFLDVACVMTVVLLAGRLATIRARTSLLAQMERVRPDPNLEVEVTRSRRPGHRHAAAGEPEMLPLGEINVGDDVVVKAGQIIPVDGPVIGGSCTTAPNLVAAADETTGTAKVGTYVYAGTRNVEGRIKVRVERTGHQTRMAAIHRWVEEASHRQNRATMLSTKTASFLIPSAVVVAMLDFLTWYLITGNLNASIATALAVLASVAPVALALSPALAIRHGIEAAARHGVMVRDGSAIRTLDSVDTVIFNRLGTLTTNDVRVESIAVEHGENPELILRVAAALMVESDHPASQAVVRAARISRDRDAGDDDCLPRWLEATSIAIDDNGTFTGVVELPGASGRSSEGGSRRIEVRVWRPRTMSEVSGRIAAAVVSGGTPLVVSWQGSDRGVITLLDTVRDDATDAVDAIEDQGIETIMISRDAYPVSRRLADRIGVDQVLAGIAPGQKPRVVRSVHTQGRTVAMVGDATVVQTMAAADIGVLNGSTAALELGSGGDHLGIGAVVLREEVSAVARLIAHARRICRIIDGNIYFSWGYNILAIAAACAGVLNPMAATILMVASSAVIEARSRSARRFRRV</sequence>
<evidence type="ECO:0000313" key="9">
    <source>
        <dbReference type="EMBL" id="PWC02706.1"/>
    </source>
</evidence>
<feature type="transmembrane region" description="Helical" evidence="7">
    <location>
        <begin position="211"/>
        <end position="231"/>
    </location>
</feature>
<dbReference type="GO" id="GO:0000166">
    <property type="term" value="F:nucleotide binding"/>
    <property type="evidence" value="ECO:0007669"/>
    <property type="project" value="InterPro"/>
</dbReference>
<feature type="transmembrane region" description="Helical" evidence="7">
    <location>
        <begin position="485"/>
        <end position="510"/>
    </location>
</feature>
<feature type="transmembrane region" description="Helical" evidence="7">
    <location>
        <begin position="294"/>
        <end position="314"/>
    </location>
</feature>
<gene>
    <name evidence="9" type="ORF">DF222_00165</name>
</gene>
<comment type="caution">
    <text evidence="9">The sequence shown here is derived from an EMBL/GenBank/DDBJ whole genome shotgun (WGS) entry which is preliminary data.</text>
</comment>
<dbReference type="EMBL" id="QEEZ01000001">
    <property type="protein sequence ID" value="PWC02706.1"/>
    <property type="molecule type" value="Genomic_DNA"/>
</dbReference>
<evidence type="ECO:0000256" key="4">
    <source>
        <dbReference type="ARBA" id="ARBA00022967"/>
    </source>
</evidence>
<dbReference type="SUPFAM" id="SSF81653">
    <property type="entry name" value="Calcium ATPase, transduction domain A"/>
    <property type="match status" value="1"/>
</dbReference>
<dbReference type="SUPFAM" id="SSF81665">
    <property type="entry name" value="Calcium ATPase, transmembrane domain M"/>
    <property type="match status" value="1"/>
</dbReference>
<feature type="transmembrane region" description="Helical" evidence="7">
    <location>
        <begin position="243"/>
        <end position="267"/>
    </location>
</feature>
<keyword evidence="2 7" id="KW-0812">Transmembrane</keyword>
<protein>
    <submittedName>
        <fullName evidence="9">Cation-transporting P-type ATPase</fullName>
    </submittedName>
</protein>
<dbReference type="Proteomes" id="UP000244989">
    <property type="component" value="Unassembled WGS sequence"/>
</dbReference>
<dbReference type="InterPro" id="IPR023298">
    <property type="entry name" value="ATPase_P-typ_TM_dom_sf"/>
</dbReference>
<dbReference type="GO" id="GO:0043682">
    <property type="term" value="F:P-type divalent copper transporter activity"/>
    <property type="evidence" value="ECO:0007669"/>
    <property type="project" value="TreeGrafter"/>
</dbReference>
<dbReference type="InterPro" id="IPR023214">
    <property type="entry name" value="HAD_sf"/>
</dbReference>
<dbReference type="Gene3D" id="2.70.150.10">
    <property type="entry name" value="Calcium-transporting ATPase, cytoplasmic transduction domain A"/>
    <property type="match status" value="1"/>
</dbReference>
<dbReference type="InterPro" id="IPR023299">
    <property type="entry name" value="ATPase_P-typ_cyto_dom_N"/>
</dbReference>
<dbReference type="AlphaFoldDB" id="A0A2U1T9M1"/>
<proteinExistence type="predicted"/>
<evidence type="ECO:0000313" key="10">
    <source>
        <dbReference type="Proteomes" id="UP000244989"/>
    </source>
</evidence>
<reference evidence="10" key="1">
    <citation type="submission" date="2018-04" db="EMBL/GenBank/DDBJ databases">
        <authorList>
            <person name="Liu S."/>
            <person name="Wang Z."/>
            <person name="Li J."/>
        </authorList>
    </citation>
    <scope>NUCLEOTIDE SEQUENCE [LARGE SCALE GENOMIC DNA]</scope>
    <source>
        <strain evidence="10">2189</strain>
    </source>
</reference>
<dbReference type="KEGG" id="cyz:C3B44_01435"/>
<feature type="transmembrane region" description="Helical" evidence="7">
    <location>
        <begin position="821"/>
        <end position="840"/>
    </location>
</feature>
<evidence type="ECO:0000256" key="6">
    <source>
        <dbReference type="ARBA" id="ARBA00023136"/>
    </source>
</evidence>
<dbReference type="PANTHER" id="PTHR43520">
    <property type="entry name" value="ATP7, ISOFORM B"/>
    <property type="match status" value="1"/>
</dbReference>
<dbReference type="SUPFAM" id="SSF56784">
    <property type="entry name" value="HAD-like"/>
    <property type="match status" value="1"/>
</dbReference>
<dbReference type="GO" id="GO:0055070">
    <property type="term" value="P:copper ion homeostasis"/>
    <property type="evidence" value="ECO:0007669"/>
    <property type="project" value="TreeGrafter"/>
</dbReference>